<dbReference type="EMBL" id="MAXA01000047">
    <property type="protein sequence ID" value="OHV42138.1"/>
    <property type="molecule type" value="Genomic_DNA"/>
</dbReference>
<comment type="subunit">
    <text evidence="2">Interacts transiently with the RNA polymerase catalytic core formed by RpoA, RpoB, RpoC and RpoZ (2 alpha, 1 beta, 1 beta' and 1 omega subunit) to form the RNA polymerase holoenzyme that can initiate transcription.</text>
</comment>
<keyword evidence="4" id="KW-0731">Sigma factor</keyword>
<dbReference type="GO" id="GO:0016987">
    <property type="term" value="F:sigma factor activity"/>
    <property type="evidence" value="ECO:0007669"/>
    <property type="project" value="UniProtKB-KW"/>
</dbReference>
<dbReference type="PANTHER" id="PTHR30173:SF43">
    <property type="entry name" value="ECF RNA POLYMERASE SIGMA FACTOR SIGI-RELATED"/>
    <property type="match status" value="1"/>
</dbReference>
<protein>
    <submittedName>
        <fullName evidence="8">RNA polymerase subunit sigma-70</fullName>
    </submittedName>
</protein>
<gene>
    <name evidence="8" type="ORF">BBK14_10945</name>
</gene>
<evidence type="ECO:0000256" key="4">
    <source>
        <dbReference type="ARBA" id="ARBA00023082"/>
    </source>
</evidence>
<dbReference type="Gene3D" id="3.10.450.50">
    <property type="match status" value="1"/>
</dbReference>
<keyword evidence="5" id="KW-0804">Transcription</keyword>
<dbReference type="SUPFAM" id="SSF88659">
    <property type="entry name" value="Sigma3 and sigma4 domains of RNA polymerase sigma factors"/>
    <property type="match status" value="1"/>
</dbReference>
<name>A0A1S1R5B0_9ACTN</name>
<dbReference type="InterPro" id="IPR052704">
    <property type="entry name" value="ECF_Sigma-70_Domain"/>
</dbReference>
<dbReference type="Proteomes" id="UP000179769">
    <property type="component" value="Unassembled WGS sequence"/>
</dbReference>
<dbReference type="InterPro" id="IPR032710">
    <property type="entry name" value="NTF2-like_dom_sf"/>
</dbReference>
<keyword evidence="9" id="KW-1185">Reference proteome</keyword>
<dbReference type="OrthoDB" id="3211555at2"/>
<keyword evidence="3" id="KW-0805">Transcription regulation</keyword>
<dbReference type="SUPFAM" id="SSF54427">
    <property type="entry name" value="NTF2-like"/>
    <property type="match status" value="1"/>
</dbReference>
<reference evidence="9" key="1">
    <citation type="submission" date="2016-07" db="EMBL/GenBank/DDBJ databases">
        <title>Frankia sp. NRRL B-16219 Genome sequencing.</title>
        <authorList>
            <person name="Ghodhbane-Gtari F."/>
            <person name="Swanson E."/>
            <person name="Gueddou A."/>
            <person name="Louati M."/>
            <person name="Nouioui I."/>
            <person name="Hezbri K."/>
            <person name="Abebe-Akele F."/>
            <person name="Simpson S."/>
            <person name="Morris K."/>
            <person name="Thomas K."/>
            <person name="Gtari M."/>
            <person name="Tisa L.S."/>
        </authorList>
    </citation>
    <scope>NUCLEOTIDE SEQUENCE [LARGE SCALE GENOMIC DNA]</scope>
    <source>
        <strain evidence="9">NRRL B-16219</strain>
    </source>
</reference>
<evidence type="ECO:0000313" key="9">
    <source>
        <dbReference type="Proteomes" id="UP000179769"/>
    </source>
</evidence>
<feature type="domain" description="RNA polymerase sigma factor 70 region 4 type 2" evidence="7">
    <location>
        <begin position="119"/>
        <end position="170"/>
    </location>
</feature>
<dbReference type="InterPro" id="IPR013324">
    <property type="entry name" value="RNA_pol_sigma_r3/r4-like"/>
</dbReference>
<evidence type="ECO:0000256" key="2">
    <source>
        <dbReference type="ARBA" id="ARBA00011344"/>
    </source>
</evidence>
<dbReference type="InterPro" id="IPR014284">
    <property type="entry name" value="RNA_pol_sigma-70_dom"/>
</dbReference>
<dbReference type="SUPFAM" id="SSF88946">
    <property type="entry name" value="Sigma2 domain of RNA polymerase sigma factors"/>
    <property type="match status" value="1"/>
</dbReference>
<dbReference type="RefSeq" id="WP_071060158.1">
    <property type="nucleotide sequence ID" value="NZ_MAXA01000047.1"/>
</dbReference>
<evidence type="ECO:0000256" key="1">
    <source>
        <dbReference type="ARBA" id="ARBA00010641"/>
    </source>
</evidence>
<dbReference type="GO" id="GO:0003677">
    <property type="term" value="F:DNA binding"/>
    <property type="evidence" value="ECO:0007669"/>
    <property type="project" value="InterPro"/>
</dbReference>
<proteinExistence type="inferred from homology"/>
<comment type="similarity">
    <text evidence="1">Belongs to the sigma-70 factor family. ECF subfamily.</text>
</comment>
<dbReference type="PANTHER" id="PTHR30173">
    <property type="entry name" value="SIGMA 19 FACTOR"/>
    <property type="match status" value="1"/>
</dbReference>
<dbReference type="InterPro" id="IPR013325">
    <property type="entry name" value="RNA_pol_sigma_r2"/>
</dbReference>
<dbReference type="NCBIfam" id="TIGR02937">
    <property type="entry name" value="sigma70-ECF"/>
    <property type="match status" value="1"/>
</dbReference>
<evidence type="ECO:0000313" key="8">
    <source>
        <dbReference type="EMBL" id="OHV42138.1"/>
    </source>
</evidence>
<comment type="caution">
    <text evidence="8">The sequence shown here is derived from an EMBL/GenBank/DDBJ whole genome shotgun (WGS) entry which is preliminary data.</text>
</comment>
<dbReference type="Gene3D" id="1.10.1740.10">
    <property type="match status" value="1"/>
</dbReference>
<evidence type="ECO:0000256" key="3">
    <source>
        <dbReference type="ARBA" id="ARBA00023015"/>
    </source>
</evidence>
<dbReference type="InterPro" id="IPR007627">
    <property type="entry name" value="RNA_pol_sigma70_r2"/>
</dbReference>
<dbReference type="AlphaFoldDB" id="A0A1S1R5B0"/>
<dbReference type="GO" id="GO:0006352">
    <property type="term" value="P:DNA-templated transcription initiation"/>
    <property type="evidence" value="ECO:0007669"/>
    <property type="project" value="InterPro"/>
</dbReference>
<sequence>MTFEPASPANGAAWYAEQFERQRRQLRAVAYRMLGSFADADDAVQEAWLRLSRADETAIDNLAGWLTTVVGRVCVDMLRARRARREDLPGTWLPDPVITEADTLDPEQSVLLADSVGLALLVVLDSLRPAERLAFVLHDMFGVPFDDIAPILEKSPAATRQLASRARRRIQGSGTRPDPDLPTQRRVAEAFLAAARNGDFAALVELLDPDVRLRVDTGPRTWLAPPLLTGARDVASHAAAQGPRFAGPWEPALVNGAAGMIARGRAGLIAVVGFIVVNGRISEIDLILDPDRLAAVKVND</sequence>
<feature type="domain" description="RNA polymerase sigma-70 region 2" evidence="6">
    <location>
        <begin position="19"/>
        <end position="82"/>
    </location>
</feature>
<dbReference type="Pfam" id="PF08281">
    <property type="entry name" value="Sigma70_r4_2"/>
    <property type="match status" value="1"/>
</dbReference>
<dbReference type="InterPro" id="IPR013249">
    <property type="entry name" value="RNA_pol_sigma70_r4_t2"/>
</dbReference>
<evidence type="ECO:0000259" key="6">
    <source>
        <dbReference type="Pfam" id="PF04542"/>
    </source>
</evidence>
<evidence type="ECO:0000259" key="7">
    <source>
        <dbReference type="Pfam" id="PF08281"/>
    </source>
</evidence>
<organism evidence="8 9">
    <name type="scientific">Parafrankia soli</name>
    <dbReference type="NCBI Taxonomy" id="2599596"/>
    <lineage>
        <taxon>Bacteria</taxon>
        <taxon>Bacillati</taxon>
        <taxon>Actinomycetota</taxon>
        <taxon>Actinomycetes</taxon>
        <taxon>Frankiales</taxon>
        <taxon>Frankiaceae</taxon>
        <taxon>Parafrankia</taxon>
    </lineage>
</organism>
<accession>A0A1S1R5B0</accession>
<dbReference type="InterPro" id="IPR036388">
    <property type="entry name" value="WH-like_DNA-bd_sf"/>
</dbReference>
<dbReference type="Gene3D" id="1.10.10.10">
    <property type="entry name" value="Winged helix-like DNA-binding domain superfamily/Winged helix DNA-binding domain"/>
    <property type="match status" value="1"/>
</dbReference>
<dbReference type="NCBIfam" id="NF007214">
    <property type="entry name" value="PRK09636.1"/>
    <property type="match status" value="1"/>
</dbReference>
<evidence type="ECO:0000256" key="5">
    <source>
        <dbReference type="ARBA" id="ARBA00023163"/>
    </source>
</evidence>
<dbReference type="Pfam" id="PF04542">
    <property type="entry name" value="Sigma70_r2"/>
    <property type="match status" value="1"/>
</dbReference>